<dbReference type="InterPro" id="IPR001387">
    <property type="entry name" value="Cro/C1-type_HTH"/>
</dbReference>
<sequence>MTQTAVNSPVAFGKQLRLLRRRARLTQAELGIAVGYSDAQICRLETGRRPPDLTTLIALFLPALDIEAQSHEAQHLLELAAIAREELIAEPSQNNHVSFNQVLPALASHLPSPTSYFLGRGAEQQRILQWLNNPTIRLISIVGLAGIGKTQLGLHCLHQFANQSEQQCIFVDLVTANDPESMVQAINKALEVSESPDEHPLSLAISQLEHQPSCLLLDNCEQIQDASRVISQLLSEVPTLKLIVTSQLALRLSAEHVLQLTPLAVPNLLALPPLAELAQIEAMALLLARLQVHNPKLELTEKNALALAALCVRVDGVPLALELVAASGRLFDPDALLSELASHFLSMRRRGRDLPSRHYSVTTALAWSYQQLDSASQRLFDRLSVFVSGWTVEAALAVCGPEYERHELIEQLNMLLDHSLIQQQTSDDSTRMSMLTMVRTFAQEQANKHAEHDVLMSRMLNYLIELAQQAEQPLRSGNSQAMWIQRLEAEHDNIRAALNWAWQHNAHQRGIRLVGYLWRFWYMRGYLREGRRWFENLLISHEPNPDVDFARALDGVGILAWRQSDYHQAEQWYQQALAIYQTTQHTAGQAQVLGHLGLVAMDTGAYAQAAAYYEQSLPLYQAIEDQSGVVATLHNLGNLYCQQSENQRASQLYQECLQIYQQMGDQSGVALIALGLGVIARDEQRLEAAQASFEQSLSLARELGDDWNEATALINLGNIAMDTSQPKLGLAHYHPAQQIFERLGDQQSLCLLHTRIANAHWVLGEHTQAQAGYRQCLMLSHAIGFDPGIVEGLEGLSHCLSQTLPTTAAQLMAYAAQMRSTKGYPIIPADEPGYNQIVQEIQGHLSTTAWQQAYQQGQQLSLQRAVSLALAN</sequence>
<feature type="domain" description="HTH cro/C1-type" evidence="2">
    <location>
        <begin position="16"/>
        <end position="59"/>
    </location>
</feature>
<dbReference type="SMART" id="SM00028">
    <property type="entry name" value="TPR"/>
    <property type="match status" value="6"/>
</dbReference>
<proteinExistence type="predicted"/>
<dbReference type="Gene3D" id="3.40.50.300">
    <property type="entry name" value="P-loop containing nucleotide triphosphate hydrolases"/>
    <property type="match status" value="1"/>
</dbReference>
<dbReference type="Gene3D" id="1.10.10.10">
    <property type="entry name" value="Winged helix-like DNA-binding domain superfamily/Winged helix DNA-binding domain"/>
    <property type="match status" value="1"/>
</dbReference>
<accession>A0ABP9X1G9</accession>
<dbReference type="PROSITE" id="PS50005">
    <property type="entry name" value="TPR"/>
    <property type="match status" value="2"/>
</dbReference>
<evidence type="ECO:0000313" key="3">
    <source>
        <dbReference type="EMBL" id="GAA5528688.1"/>
    </source>
</evidence>
<dbReference type="PRINTS" id="PR00364">
    <property type="entry name" value="DISEASERSIST"/>
</dbReference>
<dbReference type="Gene3D" id="1.10.260.40">
    <property type="entry name" value="lambda repressor-like DNA-binding domains"/>
    <property type="match status" value="1"/>
</dbReference>
<dbReference type="SUPFAM" id="SSF52540">
    <property type="entry name" value="P-loop containing nucleoside triphosphate hydrolases"/>
    <property type="match status" value="1"/>
</dbReference>
<name>A0ABP9X1G9_9CHLR</name>
<dbReference type="InterPro" id="IPR058852">
    <property type="entry name" value="HTH_77"/>
</dbReference>
<gene>
    <name evidence="3" type="ORF">Hgul01_02490</name>
</gene>
<dbReference type="Pfam" id="PF13401">
    <property type="entry name" value="AAA_22"/>
    <property type="match status" value="1"/>
</dbReference>
<feature type="repeat" description="TPR" evidence="1">
    <location>
        <begin position="550"/>
        <end position="583"/>
    </location>
</feature>
<keyword evidence="1" id="KW-0802">TPR repeat</keyword>
<evidence type="ECO:0000313" key="4">
    <source>
        <dbReference type="Proteomes" id="UP001428290"/>
    </source>
</evidence>
<dbReference type="PROSITE" id="PS50943">
    <property type="entry name" value="HTH_CROC1"/>
    <property type="match status" value="1"/>
</dbReference>
<comment type="caution">
    <text evidence="3">The sequence shown here is derived from an EMBL/GenBank/DDBJ whole genome shotgun (WGS) entry which is preliminary data.</text>
</comment>
<dbReference type="InterPro" id="IPR027417">
    <property type="entry name" value="P-loop_NTPase"/>
</dbReference>
<protein>
    <recommendedName>
        <fullName evidence="2">HTH cro/C1-type domain-containing protein</fullName>
    </recommendedName>
</protein>
<dbReference type="Pfam" id="PF13374">
    <property type="entry name" value="TPR_10"/>
    <property type="match status" value="1"/>
</dbReference>
<dbReference type="SUPFAM" id="SSF47413">
    <property type="entry name" value="lambda repressor-like DNA-binding domains"/>
    <property type="match status" value="1"/>
</dbReference>
<reference evidence="3 4" key="1">
    <citation type="submission" date="2024-02" db="EMBL/GenBank/DDBJ databases">
        <title>Herpetosiphon gulosus NBRC 112829.</title>
        <authorList>
            <person name="Ichikawa N."/>
            <person name="Katano-Makiyama Y."/>
            <person name="Hidaka K."/>
        </authorList>
    </citation>
    <scope>NUCLEOTIDE SEQUENCE [LARGE SCALE GENOMIC DNA]</scope>
    <source>
        <strain evidence="3 4">NBRC 112829</strain>
    </source>
</reference>
<dbReference type="Pfam" id="PF25872">
    <property type="entry name" value="HTH_77"/>
    <property type="match status" value="1"/>
</dbReference>
<evidence type="ECO:0000259" key="2">
    <source>
        <dbReference type="PROSITE" id="PS50943"/>
    </source>
</evidence>
<dbReference type="RefSeq" id="WP_345722307.1">
    <property type="nucleotide sequence ID" value="NZ_BAABRU010000008.1"/>
</dbReference>
<dbReference type="Pfam" id="PF13560">
    <property type="entry name" value="HTH_31"/>
    <property type="match status" value="1"/>
</dbReference>
<dbReference type="Gene3D" id="1.25.40.10">
    <property type="entry name" value="Tetratricopeptide repeat domain"/>
    <property type="match status" value="2"/>
</dbReference>
<dbReference type="EMBL" id="BAABRU010000008">
    <property type="protein sequence ID" value="GAA5528688.1"/>
    <property type="molecule type" value="Genomic_DNA"/>
</dbReference>
<keyword evidence="4" id="KW-1185">Reference proteome</keyword>
<dbReference type="Pfam" id="PF13181">
    <property type="entry name" value="TPR_8"/>
    <property type="match status" value="1"/>
</dbReference>
<dbReference type="SUPFAM" id="SSF48452">
    <property type="entry name" value="TPR-like"/>
    <property type="match status" value="2"/>
</dbReference>
<dbReference type="InterPro" id="IPR049945">
    <property type="entry name" value="AAA_22"/>
</dbReference>
<dbReference type="Proteomes" id="UP001428290">
    <property type="component" value="Unassembled WGS sequence"/>
</dbReference>
<dbReference type="InterPro" id="IPR010982">
    <property type="entry name" value="Lambda_DNA-bd_dom_sf"/>
</dbReference>
<evidence type="ECO:0000256" key="1">
    <source>
        <dbReference type="PROSITE-ProRule" id="PRU00339"/>
    </source>
</evidence>
<organism evidence="3 4">
    <name type="scientific">Herpetosiphon gulosus</name>
    <dbReference type="NCBI Taxonomy" id="1973496"/>
    <lineage>
        <taxon>Bacteria</taxon>
        <taxon>Bacillati</taxon>
        <taxon>Chloroflexota</taxon>
        <taxon>Chloroflexia</taxon>
        <taxon>Herpetosiphonales</taxon>
        <taxon>Herpetosiphonaceae</taxon>
        <taxon>Herpetosiphon</taxon>
    </lineage>
</organism>
<dbReference type="PANTHER" id="PTHR47691">
    <property type="entry name" value="REGULATOR-RELATED"/>
    <property type="match status" value="1"/>
</dbReference>
<dbReference type="SMART" id="SM00530">
    <property type="entry name" value="HTH_XRE"/>
    <property type="match status" value="1"/>
</dbReference>
<dbReference type="InterPro" id="IPR019734">
    <property type="entry name" value="TPR_rpt"/>
</dbReference>
<dbReference type="InterPro" id="IPR011990">
    <property type="entry name" value="TPR-like_helical_dom_sf"/>
</dbReference>
<dbReference type="CDD" id="cd00093">
    <property type="entry name" value="HTH_XRE"/>
    <property type="match status" value="1"/>
</dbReference>
<dbReference type="PANTHER" id="PTHR47691:SF3">
    <property type="entry name" value="HTH-TYPE TRANSCRIPTIONAL REGULATOR RV0890C-RELATED"/>
    <property type="match status" value="1"/>
</dbReference>
<dbReference type="Pfam" id="PF13424">
    <property type="entry name" value="TPR_12"/>
    <property type="match status" value="1"/>
</dbReference>
<feature type="repeat" description="TPR" evidence="1">
    <location>
        <begin position="630"/>
        <end position="663"/>
    </location>
</feature>
<dbReference type="InterPro" id="IPR036388">
    <property type="entry name" value="WH-like_DNA-bd_sf"/>
</dbReference>